<dbReference type="RefSeq" id="WP_345678394.1">
    <property type="nucleotide sequence ID" value="NZ_BAABHS010000021.1"/>
</dbReference>
<sequence length="575" mass="62151">MTDHFSEDAYNSDLDQTGYDDGMSHDGTGFDDQSVNDQLWSVEQGMDDLSPNLPDDMPASDISYDSVPDAPELPTYDDPSYDPAATEDQAALDPSGNPLDAAPAGTQDFGADPAAGTSADPWVQDQIDAANDPYGAQAPDTLDADVNDGTEEWNPQGGGSEFDPSTGHYVDPVTGDEYNANGELLDPTTGQPYVDPLDVPQGGDMPAYDPNDPNVGLDPSDPNYDHYYAENGHPYDGPSDVQDGTGYDPADYQPVEYDYSDPFGQDGYDPGYDPYQEPGYNPYDDNVYGDSYDVQFDPCYGDSHYDSYQNVYVDNSTHIDVHQDVYASASDTTVIENNDGYAPAEVDYTPDTNYDTTYTGWDQSYDAPYQSYDAMEVAHYAPTFDVTDFDGAGTPLSDGAFFHPVEDPAHGPISVEASIVEKITGEPYNETSAVQEAENAGIYDPEAGMYNTQVGSYLELHGIETETVYGADMNTLMDALEHGDQVIAVVDTNETADPLRDVATGEPIEQNPPALNSVWVTGIDVDENGHAFVIVNDPTWPEGQTQAIAVEDFANAWADGDNQAVIAHTGEPTGR</sequence>
<protein>
    <recommendedName>
        <fullName evidence="4">Peptidase_C39 like family protein</fullName>
    </recommendedName>
</protein>
<feature type="compositionally biased region" description="Acidic residues" evidence="1">
    <location>
        <begin position="142"/>
        <end position="151"/>
    </location>
</feature>
<evidence type="ECO:0000313" key="3">
    <source>
        <dbReference type="Proteomes" id="UP001500466"/>
    </source>
</evidence>
<gene>
    <name evidence="2" type="ORF">GCM10023205_55160</name>
</gene>
<feature type="compositionally biased region" description="Polar residues" evidence="1">
    <location>
        <begin position="31"/>
        <end position="41"/>
    </location>
</feature>
<evidence type="ECO:0000313" key="2">
    <source>
        <dbReference type="EMBL" id="GAA4979504.1"/>
    </source>
</evidence>
<accession>A0ABP9HVP6</accession>
<evidence type="ECO:0000256" key="1">
    <source>
        <dbReference type="SAM" id="MobiDB-lite"/>
    </source>
</evidence>
<proteinExistence type="predicted"/>
<organism evidence="2 3">
    <name type="scientific">Yinghuangia aomiensis</name>
    <dbReference type="NCBI Taxonomy" id="676205"/>
    <lineage>
        <taxon>Bacteria</taxon>
        <taxon>Bacillati</taxon>
        <taxon>Actinomycetota</taxon>
        <taxon>Actinomycetes</taxon>
        <taxon>Kitasatosporales</taxon>
        <taxon>Streptomycetaceae</taxon>
        <taxon>Yinghuangia</taxon>
    </lineage>
</organism>
<comment type="caution">
    <text evidence="2">The sequence shown here is derived from an EMBL/GenBank/DDBJ whole genome shotgun (WGS) entry which is preliminary data.</text>
</comment>
<keyword evidence="3" id="KW-1185">Reference proteome</keyword>
<dbReference type="Proteomes" id="UP001500466">
    <property type="component" value="Unassembled WGS sequence"/>
</dbReference>
<evidence type="ECO:0008006" key="4">
    <source>
        <dbReference type="Google" id="ProtNLM"/>
    </source>
</evidence>
<name>A0ABP9HVP6_9ACTN</name>
<dbReference type="EMBL" id="BAABHS010000021">
    <property type="protein sequence ID" value="GAA4979504.1"/>
    <property type="molecule type" value="Genomic_DNA"/>
</dbReference>
<feature type="region of interest" description="Disordered" evidence="1">
    <location>
        <begin position="1"/>
        <end position="248"/>
    </location>
</feature>
<reference evidence="3" key="1">
    <citation type="journal article" date="2019" name="Int. J. Syst. Evol. Microbiol.">
        <title>The Global Catalogue of Microorganisms (GCM) 10K type strain sequencing project: providing services to taxonomists for standard genome sequencing and annotation.</title>
        <authorList>
            <consortium name="The Broad Institute Genomics Platform"/>
            <consortium name="The Broad Institute Genome Sequencing Center for Infectious Disease"/>
            <person name="Wu L."/>
            <person name="Ma J."/>
        </authorList>
    </citation>
    <scope>NUCLEOTIDE SEQUENCE [LARGE SCALE GENOMIC DNA]</scope>
    <source>
        <strain evidence="3">JCM 17986</strain>
    </source>
</reference>